<dbReference type="InterPro" id="IPR036388">
    <property type="entry name" value="WH-like_DNA-bd_sf"/>
</dbReference>
<dbReference type="GO" id="GO:0006351">
    <property type="term" value="P:DNA-templated transcription"/>
    <property type="evidence" value="ECO:0007669"/>
    <property type="project" value="TreeGrafter"/>
</dbReference>
<protein>
    <submittedName>
        <fullName evidence="6">D-malate degradation protein R</fullName>
    </submittedName>
</protein>
<evidence type="ECO:0000256" key="1">
    <source>
        <dbReference type="ARBA" id="ARBA00009437"/>
    </source>
</evidence>
<dbReference type="FunFam" id="1.10.10.10:FF:000001">
    <property type="entry name" value="LysR family transcriptional regulator"/>
    <property type="match status" value="1"/>
</dbReference>
<evidence type="ECO:0000313" key="7">
    <source>
        <dbReference type="Proteomes" id="UP000254919"/>
    </source>
</evidence>
<evidence type="ECO:0000256" key="4">
    <source>
        <dbReference type="ARBA" id="ARBA00023163"/>
    </source>
</evidence>
<accession>A0A379MZX6</accession>
<reference evidence="6 7" key="1">
    <citation type="submission" date="2018-06" db="EMBL/GenBank/DDBJ databases">
        <authorList>
            <consortium name="Pathogen Informatics"/>
            <person name="Doyle S."/>
        </authorList>
    </citation>
    <scope>NUCLEOTIDE SEQUENCE [LARGE SCALE GENOMIC DNA]</scope>
    <source>
        <strain evidence="6 7">NCTC13291</strain>
    </source>
</reference>
<dbReference type="Pfam" id="PF00126">
    <property type="entry name" value="HTH_1"/>
    <property type="match status" value="1"/>
</dbReference>
<evidence type="ECO:0000313" key="6">
    <source>
        <dbReference type="EMBL" id="SUE39094.1"/>
    </source>
</evidence>
<evidence type="ECO:0000259" key="5">
    <source>
        <dbReference type="PROSITE" id="PS50931"/>
    </source>
</evidence>
<organism evidence="6 7">
    <name type="scientific">Roseomonas mucosa</name>
    <dbReference type="NCBI Taxonomy" id="207340"/>
    <lineage>
        <taxon>Bacteria</taxon>
        <taxon>Pseudomonadati</taxon>
        <taxon>Pseudomonadota</taxon>
        <taxon>Alphaproteobacteria</taxon>
        <taxon>Acetobacterales</taxon>
        <taxon>Roseomonadaceae</taxon>
        <taxon>Roseomonas</taxon>
    </lineage>
</organism>
<dbReference type="InterPro" id="IPR036390">
    <property type="entry name" value="WH_DNA-bd_sf"/>
</dbReference>
<keyword evidence="2" id="KW-0805">Transcription regulation</keyword>
<feature type="domain" description="HTH lysR-type" evidence="5">
    <location>
        <begin position="15"/>
        <end position="72"/>
    </location>
</feature>
<dbReference type="Gene3D" id="3.40.190.290">
    <property type="match status" value="1"/>
</dbReference>
<name>A0A379MZX6_9PROT</name>
<sequence length="316" mass="34827">MPAAPAQRRPQTAMNKLQAMEVFAKVAETGSFTRAAEAMDLSRSATSDHVAELERHLGVRLLNRTTRRVSLTSEGQVFLERARQVLDLIGLAEEEASVGALTPRGRLRVNAPVSFGQHYLAPLVSTFLARYPEIELELVLTDRVVDLVEEGYDLVLRVGRLPDSSLISRRITTSRMVLCASSAYLEQHGTPRHPADLARHACLHLIGTAWQTWSFEGPDGAVSVPVTSRFTVNNVDVLMQATLDGAGLCLLPLNLAQAAIRDGRLVEVMAEFRGRELVLHAVQPPGHLPVPKTRALIDFLTEHFGPRAQRNEAREK</sequence>
<dbReference type="InterPro" id="IPR000847">
    <property type="entry name" value="LysR_HTH_N"/>
</dbReference>
<comment type="similarity">
    <text evidence="1">Belongs to the LysR transcriptional regulatory family.</text>
</comment>
<dbReference type="Pfam" id="PF03466">
    <property type="entry name" value="LysR_substrate"/>
    <property type="match status" value="1"/>
</dbReference>
<dbReference type="PRINTS" id="PR00039">
    <property type="entry name" value="HTHLYSR"/>
</dbReference>
<evidence type="ECO:0000256" key="2">
    <source>
        <dbReference type="ARBA" id="ARBA00023015"/>
    </source>
</evidence>
<dbReference type="InterPro" id="IPR058163">
    <property type="entry name" value="LysR-type_TF_proteobact-type"/>
</dbReference>
<dbReference type="InterPro" id="IPR005119">
    <property type="entry name" value="LysR_subst-bd"/>
</dbReference>
<dbReference type="EMBL" id="UGVN01000001">
    <property type="protein sequence ID" value="SUE39094.1"/>
    <property type="molecule type" value="Genomic_DNA"/>
</dbReference>
<dbReference type="GO" id="GO:0003700">
    <property type="term" value="F:DNA-binding transcription factor activity"/>
    <property type="evidence" value="ECO:0007669"/>
    <property type="project" value="InterPro"/>
</dbReference>
<proteinExistence type="inferred from homology"/>
<dbReference type="PANTHER" id="PTHR30537:SF5">
    <property type="entry name" value="HTH-TYPE TRANSCRIPTIONAL ACTIVATOR TTDR-RELATED"/>
    <property type="match status" value="1"/>
</dbReference>
<dbReference type="AlphaFoldDB" id="A0A379MZX6"/>
<dbReference type="PANTHER" id="PTHR30537">
    <property type="entry name" value="HTH-TYPE TRANSCRIPTIONAL REGULATOR"/>
    <property type="match status" value="1"/>
</dbReference>
<dbReference type="FunFam" id="3.40.190.290:FF:000001">
    <property type="entry name" value="Transcriptional regulator, LysR family"/>
    <property type="match status" value="1"/>
</dbReference>
<dbReference type="CDD" id="cd08422">
    <property type="entry name" value="PBP2_CrgA_like"/>
    <property type="match status" value="1"/>
</dbReference>
<dbReference type="PROSITE" id="PS50931">
    <property type="entry name" value="HTH_LYSR"/>
    <property type="match status" value="1"/>
</dbReference>
<evidence type="ECO:0000256" key="3">
    <source>
        <dbReference type="ARBA" id="ARBA00023125"/>
    </source>
</evidence>
<dbReference type="Gene3D" id="1.10.10.10">
    <property type="entry name" value="Winged helix-like DNA-binding domain superfamily/Winged helix DNA-binding domain"/>
    <property type="match status" value="1"/>
</dbReference>
<dbReference type="SUPFAM" id="SSF53850">
    <property type="entry name" value="Periplasmic binding protein-like II"/>
    <property type="match status" value="1"/>
</dbReference>
<keyword evidence="4" id="KW-0804">Transcription</keyword>
<dbReference type="Proteomes" id="UP000254919">
    <property type="component" value="Unassembled WGS sequence"/>
</dbReference>
<dbReference type="GO" id="GO:0043565">
    <property type="term" value="F:sequence-specific DNA binding"/>
    <property type="evidence" value="ECO:0007669"/>
    <property type="project" value="TreeGrafter"/>
</dbReference>
<keyword evidence="3" id="KW-0238">DNA-binding</keyword>
<gene>
    <name evidence="6" type="primary">dmlR_4</name>
    <name evidence="6" type="ORF">NCTC13291_01074</name>
</gene>
<dbReference type="SUPFAM" id="SSF46785">
    <property type="entry name" value="Winged helix' DNA-binding domain"/>
    <property type="match status" value="1"/>
</dbReference>